<keyword evidence="6 8" id="KW-1133">Transmembrane helix</keyword>
<dbReference type="PROSITE" id="PS01303">
    <property type="entry name" value="BCCT"/>
    <property type="match status" value="1"/>
</dbReference>
<evidence type="ECO:0000256" key="1">
    <source>
        <dbReference type="ARBA" id="ARBA00004651"/>
    </source>
</evidence>
<evidence type="ECO:0000256" key="4">
    <source>
        <dbReference type="ARBA" id="ARBA00022475"/>
    </source>
</evidence>
<dbReference type="PANTHER" id="PTHR30047:SF7">
    <property type="entry name" value="HIGH-AFFINITY CHOLINE TRANSPORT PROTEIN"/>
    <property type="match status" value="1"/>
</dbReference>
<comment type="similarity">
    <text evidence="2">Belongs to the BCCT transporter (TC 2.A.15) family.</text>
</comment>
<keyword evidence="3" id="KW-0813">Transport</keyword>
<comment type="subcellular location">
    <subcellularLocation>
        <location evidence="1">Cell membrane</location>
        <topology evidence="1">Multi-pass membrane protein</topology>
    </subcellularLocation>
</comment>
<evidence type="ECO:0000256" key="5">
    <source>
        <dbReference type="ARBA" id="ARBA00022692"/>
    </source>
</evidence>
<gene>
    <name evidence="9" type="primary">betL_3</name>
    <name evidence="9" type="ORF">ACWI_35420</name>
</gene>
<proteinExistence type="inferred from homology"/>
<sequence length="487" mass="53417">MVLYISLVLLVVFLFFGFVFTDELLNVTNVLFGVITHNLGWFYLVSVLGILIFCLGLAFSKYGKLRLGDEDDRPEYSNFSWFAMLFSAGMGIGLVFWGVAEPVYHYLQPPLGIEAASSESASKAFQYAFLHWGFHPWAIYAIVGLALAYVTFKKKQPCLISSTLEPLLGEKSKGIAGKLIDVLALVLTVIGVATSLGLGALQVNGGLKTLFGIPNTITVQIIIIVIITVLFLISSITGLDKGIKILSNTNIVIALLIMIFVLFTGPTVFIIDTFFVSLSAYLHNILPMSLALTPFSDDPWLGNWTIFYWAWWMSWGPFVGTFIARISKGRTVKEFIMGVIIIPALFCCLWFAVFGGTALYFEIIDKLSIAEAITGDVAVGLFVTLSHLPFGQAISFLATLLIVTFFVTSADSANFVVAMFSRNGDLNPDRKIKVVWGIVLSSMAIVLLLSGGLVAIRNVAIIMALPFVFILIMMCVSIFKAFKNEAD</sequence>
<keyword evidence="7 8" id="KW-0472">Membrane</keyword>
<evidence type="ECO:0000256" key="7">
    <source>
        <dbReference type="ARBA" id="ARBA00023136"/>
    </source>
</evidence>
<dbReference type="RefSeq" id="WP_070372769.1">
    <property type="nucleotide sequence ID" value="NZ_LKEU01000050.1"/>
</dbReference>
<keyword evidence="5 8" id="KW-0812">Transmembrane</keyword>
<dbReference type="GO" id="GO:0022857">
    <property type="term" value="F:transmembrane transporter activity"/>
    <property type="evidence" value="ECO:0007669"/>
    <property type="project" value="InterPro"/>
</dbReference>
<feature type="transmembrane region" description="Helical" evidence="8">
    <location>
        <begin position="221"/>
        <end position="239"/>
    </location>
</feature>
<dbReference type="OrthoDB" id="9775735at2"/>
<protein>
    <submittedName>
        <fullName evidence="9">Glycine betaine transporter BetL</fullName>
    </submittedName>
</protein>
<comment type="caution">
    <text evidence="9">The sequence shown here is derived from an EMBL/GenBank/DDBJ whole genome shotgun (WGS) entry which is preliminary data.</text>
</comment>
<evidence type="ECO:0000313" key="9">
    <source>
        <dbReference type="EMBL" id="OFV69004.1"/>
    </source>
</evidence>
<name>A0A1F2PDB2_9FIRM</name>
<feature type="transmembrane region" description="Helical" evidence="8">
    <location>
        <begin position="460"/>
        <end position="482"/>
    </location>
</feature>
<feature type="transmembrane region" description="Helical" evidence="8">
    <location>
        <begin position="393"/>
        <end position="420"/>
    </location>
</feature>
<reference evidence="9 10" key="1">
    <citation type="submission" date="2015-09" db="EMBL/GenBank/DDBJ databases">
        <title>Genome sequence of Acetobacterium wieringae DSM 1911.</title>
        <authorList>
            <person name="Poehlein A."/>
            <person name="Bengelsdorf F.R."/>
            <person name="Schiel-Bengelsdorf B."/>
            <person name="Duerre P."/>
            <person name="Daniel R."/>
        </authorList>
    </citation>
    <scope>NUCLEOTIDE SEQUENCE [LARGE SCALE GENOMIC DNA]</scope>
    <source>
        <strain evidence="9 10">DSM 1911</strain>
    </source>
</reference>
<evidence type="ECO:0000256" key="8">
    <source>
        <dbReference type="SAM" id="Phobius"/>
    </source>
</evidence>
<feature type="transmembrane region" description="Helical" evidence="8">
    <location>
        <begin position="432"/>
        <end position="454"/>
    </location>
</feature>
<feature type="transmembrane region" description="Helical" evidence="8">
    <location>
        <begin position="301"/>
        <end position="323"/>
    </location>
</feature>
<feature type="transmembrane region" description="Helical" evidence="8">
    <location>
        <begin position="335"/>
        <end position="361"/>
    </location>
</feature>
<dbReference type="STRING" id="52694.ACWI_35420"/>
<evidence type="ECO:0000313" key="10">
    <source>
        <dbReference type="Proteomes" id="UP000176244"/>
    </source>
</evidence>
<evidence type="ECO:0000256" key="3">
    <source>
        <dbReference type="ARBA" id="ARBA00022448"/>
    </source>
</evidence>
<dbReference type="AlphaFoldDB" id="A0A1F2PDB2"/>
<dbReference type="Pfam" id="PF02028">
    <property type="entry name" value="BCCT"/>
    <property type="match status" value="1"/>
</dbReference>
<dbReference type="InterPro" id="IPR018093">
    <property type="entry name" value="BCCT_CS"/>
</dbReference>
<feature type="transmembrane region" description="Helical" evidence="8">
    <location>
        <begin position="134"/>
        <end position="152"/>
    </location>
</feature>
<feature type="transmembrane region" description="Helical" evidence="8">
    <location>
        <begin position="40"/>
        <end position="59"/>
    </location>
</feature>
<feature type="transmembrane region" description="Helical" evidence="8">
    <location>
        <begin position="251"/>
        <end position="281"/>
    </location>
</feature>
<dbReference type="PANTHER" id="PTHR30047">
    <property type="entry name" value="HIGH-AFFINITY CHOLINE TRANSPORT PROTEIN-RELATED"/>
    <property type="match status" value="1"/>
</dbReference>
<keyword evidence="4" id="KW-1003">Cell membrane</keyword>
<evidence type="ECO:0000256" key="6">
    <source>
        <dbReference type="ARBA" id="ARBA00022989"/>
    </source>
</evidence>
<dbReference type="EMBL" id="LKEU01000050">
    <property type="protein sequence ID" value="OFV69004.1"/>
    <property type="molecule type" value="Genomic_DNA"/>
</dbReference>
<dbReference type="GO" id="GO:0005886">
    <property type="term" value="C:plasma membrane"/>
    <property type="evidence" value="ECO:0007669"/>
    <property type="project" value="UniProtKB-SubCell"/>
</dbReference>
<organism evidence="9 10">
    <name type="scientific">Acetobacterium wieringae</name>
    <dbReference type="NCBI Taxonomy" id="52694"/>
    <lineage>
        <taxon>Bacteria</taxon>
        <taxon>Bacillati</taxon>
        <taxon>Bacillota</taxon>
        <taxon>Clostridia</taxon>
        <taxon>Eubacteriales</taxon>
        <taxon>Eubacteriaceae</taxon>
        <taxon>Acetobacterium</taxon>
    </lineage>
</organism>
<accession>A0A1F2PDB2</accession>
<evidence type="ECO:0000256" key="2">
    <source>
        <dbReference type="ARBA" id="ARBA00005658"/>
    </source>
</evidence>
<dbReference type="Proteomes" id="UP000176244">
    <property type="component" value="Unassembled WGS sequence"/>
</dbReference>
<dbReference type="NCBIfam" id="TIGR00842">
    <property type="entry name" value="bcct"/>
    <property type="match status" value="1"/>
</dbReference>
<dbReference type="InterPro" id="IPR000060">
    <property type="entry name" value="BCCT_transptr"/>
</dbReference>
<feature type="transmembrane region" description="Helical" evidence="8">
    <location>
        <begin position="179"/>
        <end position="201"/>
    </location>
</feature>
<feature type="transmembrane region" description="Helical" evidence="8">
    <location>
        <begin position="79"/>
        <end position="100"/>
    </location>
</feature>